<sequence length="90" mass="10249">MNLSQFKTVTEAMPGQYQVMVRTEQTILPAIAFEINQKQIKVKAQSDGQLSLRDLSDLTGWDQSQLVFELDQKMHSVFGYRVEGMQLILG</sequence>
<dbReference type="Proteomes" id="UP000500741">
    <property type="component" value="Chromosome"/>
</dbReference>
<organism evidence="1 2">
    <name type="scientific">Weissella coleopterorum</name>
    <dbReference type="NCBI Taxonomy" id="2714949"/>
    <lineage>
        <taxon>Bacteria</taxon>
        <taxon>Bacillati</taxon>
        <taxon>Bacillota</taxon>
        <taxon>Bacilli</taxon>
        <taxon>Lactobacillales</taxon>
        <taxon>Lactobacillaceae</taxon>
        <taxon>Weissella</taxon>
    </lineage>
</organism>
<proteinExistence type="predicted"/>
<dbReference type="KEGG" id="wco:G7084_05340"/>
<dbReference type="EMBL" id="CP049888">
    <property type="protein sequence ID" value="QIL50785.1"/>
    <property type="molecule type" value="Genomic_DNA"/>
</dbReference>
<dbReference type="RefSeq" id="WP_166010724.1">
    <property type="nucleotide sequence ID" value="NZ_CP049888.1"/>
</dbReference>
<dbReference type="AlphaFoldDB" id="A0A6G8B0P4"/>
<name>A0A6G8B0P4_9LACO</name>
<evidence type="ECO:0000313" key="2">
    <source>
        <dbReference type="Proteomes" id="UP000500741"/>
    </source>
</evidence>
<keyword evidence="2" id="KW-1185">Reference proteome</keyword>
<accession>A0A6G8B0P4</accession>
<gene>
    <name evidence="1" type="ORF">G7084_05340</name>
</gene>
<protein>
    <submittedName>
        <fullName evidence="1">Uncharacterized protein</fullName>
    </submittedName>
</protein>
<reference evidence="1 2" key="1">
    <citation type="submission" date="2020-03" db="EMBL/GenBank/DDBJ databases">
        <title>Weissella sp. nov., isolated from Cybister lewisianus.</title>
        <authorList>
            <person name="Hyun D.-W."/>
            <person name="Bae J.-W."/>
        </authorList>
    </citation>
    <scope>NUCLEOTIDE SEQUENCE [LARGE SCALE GENOMIC DNA]</scope>
    <source>
        <strain evidence="1 2">HDW19</strain>
    </source>
</reference>
<evidence type="ECO:0000313" key="1">
    <source>
        <dbReference type="EMBL" id="QIL50785.1"/>
    </source>
</evidence>